<feature type="compositionally biased region" description="Gly residues" evidence="2">
    <location>
        <begin position="114"/>
        <end position="124"/>
    </location>
</feature>
<dbReference type="Proteomes" id="UP001292094">
    <property type="component" value="Unassembled WGS sequence"/>
</dbReference>
<feature type="compositionally biased region" description="Basic and acidic residues" evidence="2">
    <location>
        <begin position="1"/>
        <end position="23"/>
    </location>
</feature>
<keyword evidence="4" id="KW-1185">Reference proteome</keyword>
<keyword evidence="1" id="KW-0175">Coiled coil</keyword>
<name>A0AAE1UDE7_9EUCA</name>
<sequence>MCGRGREGREEVGGGVGKRREGVVGEVGEAEGREGVVGEGEGREGVGGAKSHETFHACPSLSLLTPPPPSNPTSWPAVRVAAIATFILMAALLVHSHLTFSPLSQSPPVDTGLGEAGMGGGGGGRCKHGPRTPTTTRPTSSEPPPKYKWRVKGGSRSVMVVGIARHVTSNSARILTTSTCHRPHTYPQSYHSHIHSRTPTTCPQPQLVPHDQTTCSTTTEPRGVPASILGGYLTHRLEEEMVEEEMEEEMVEEEKEEEMVEEEVEEEMVAVEELLVEDEEMAVKGKDVTEKNGQEG</sequence>
<accession>A0AAE1UDE7</accession>
<gene>
    <name evidence="3" type="ORF">Pmani_013650</name>
</gene>
<dbReference type="AlphaFoldDB" id="A0AAE1UDE7"/>
<organism evidence="3 4">
    <name type="scientific">Petrolisthes manimaculis</name>
    <dbReference type="NCBI Taxonomy" id="1843537"/>
    <lineage>
        <taxon>Eukaryota</taxon>
        <taxon>Metazoa</taxon>
        <taxon>Ecdysozoa</taxon>
        <taxon>Arthropoda</taxon>
        <taxon>Crustacea</taxon>
        <taxon>Multicrustacea</taxon>
        <taxon>Malacostraca</taxon>
        <taxon>Eumalacostraca</taxon>
        <taxon>Eucarida</taxon>
        <taxon>Decapoda</taxon>
        <taxon>Pleocyemata</taxon>
        <taxon>Anomura</taxon>
        <taxon>Galatheoidea</taxon>
        <taxon>Porcellanidae</taxon>
        <taxon>Petrolisthes</taxon>
    </lineage>
</organism>
<evidence type="ECO:0000313" key="4">
    <source>
        <dbReference type="Proteomes" id="UP001292094"/>
    </source>
</evidence>
<feature type="region of interest" description="Disordered" evidence="2">
    <location>
        <begin position="1"/>
        <end position="52"/>
    </location>
</feature>
<feature type="coiled-coil region" evidence="1">
    <location>
        <begin position="234"/>
        <end position="281"/>
    </location>
</feature>
<feature type="region of interest" description="Disordered" evidence="2">
    <location>
        <begin position="109"/>
        <end position="150"/>
    </location>
</feature>
<proteinExistence type="predicted"/>
<evidence type="ECO:0000256" key="2">
    <source>
        <dbReference type="SAM" id="MobiDB-lite"/>
    </source>
</evidence>
<feature type="compositionally biased region" description="Basic and acidic residues" evidence="2">
    <location>
        <begin position="30"/>
        <end position="52"/>
    </location>
</feature>
<feature type="compositionally biased region" description="Low complexity" evidence="2">
    <location>
        <begin position="131"/>
        <end position="140"/>
    </location>
</feature>
<comment type="caution">
    <text evidence="3">The sequence shown here is derived from an EMBL/GenBank/DDBJ whole genome shotgun (WGS) entry which is preliminary data.</text>
</comment>
<protein>
    <submittedName>
        <fullName evidence="3">Uncharacterized protein</fullName>
    </submittedName>
</protein>
<reference evidence="3" key="1">
    <citation type="submission" date="2023-11" db="EMBL/GenBank/DDBJ databases">
        <title>Genome assemblies of two species of porcelain crab, Petrolisthes cinctipes and Petrolisthes manimaculis (Anomura: Porcellanidae).</title>
        <authorList>
            <person name="Angst P."/>
        </authorList>
    </citation>
    <scope>NUCLEOTIDE SEQUENCE</scope>
    <source>
        <strain evidence="3">PB745_02</strain>
        <tissue evidence="3">Gill</tissue>
    </source>
</reference>
<evidence type="ECO:0000313" key="3">
    <source>
        <dbReference type="EMBL" id="KAK4315110.1"/>
    </source>
</evidence>
<evidence type="ECO:0000256" key="1">
    <source>
        <dbReference type="SAM" id="Coils"/>
    </source>
</evidence>
<dbReference type="EMBL" id="JAWZYT010001143">
    <property type="protein sequence ID" value="KAK4315110.1"/>
    <property type="molecule type" value="Genomic_DNA"/>
</dbReference>